<evidence type="ECO:0000313" key="3">
    <source>
        <dbReference type="Proteomes" id="UP000283492"/>
    </source>
</evidence>
<dbReference type="PANTHER" id="PTHR34825">
    <property type="entry name" value="CONSERVED PROTEIN, WITH A WEAK D-GALACTARATE DEHYDRATASE/ALTRONATE HYDROLASE DOMAIN"/>
    <property type="match status" value="1"/>
</dbReference>
<protein>
    <recommendedName>
        <fullName evidence="1">AAA-ATPase-like domain-containing protein</fullName>
    </recommendedName>
</protein>
<dbReference type="PANTHER" id="PTHR34825:SF1">
    <property type="entry name" value="AAA-ATPASE-LIKE DOMAIN-CONTAINING PROTEIN"/>
    <property type="match status" value="1"/>
</dbReference>
<accession>A0A413TU14</accession>
<gene>
    <name evidence="2" type="ORF">DW914_09120</name>
</gene>
<feature type="domain" description="AAA-ATPase-like" evidence="1">
    <location>
        <begin position="8"/>
        <end position="229"/>
    </location>
</feature>
<comment type="caution">
    <text evidence="2">The sequence shown here is derived from an EMBL/GenBank/DDBJ whole genome shotgun (WGS) entry which is preliminary data.</text>
</comment>
<dbReference type="Pfam" id="PF08011">
    <property type="entry name" value="PDDEXK_9"/>
    <property type="match status" value="1"/>
</dbReference>
<name>A0A413TU14_9FIRM</name>
<dbReference type="Proteomes" id="UP000283492">
    <property type="component" value="Unassembled WGS sequence"/>
</dbReference>
<dbReference type="InterPro" id="IPR027417">
    <property type="entry name" value="P-loop_NTPase"/>
</dbReference>
<dbReference type="EMBL" id="QSFX01000014">
    <property type="protein sequence ID" value="RHA88500.1"/>
    <property type="molecule type" value="Genomic_DNA"/>
</dbReference>
<dbReference type="Pfam" id="PF09820">
    <property type="entry name" value="AAA-ATPase_like"/>
    <property type="match status" value="1"/>
</dbReference>
<evidence type="ECO:0000313" key="2">
    <source>
        <dbReference type="EMBL" id="RHA88500.1"/>
    </source>
</evidence>
<dbReference type="InterPro" id="IPR012547">
    <property type="entry name" value="PDDEXK_9"/>
</dbReference>
<dbReference type="InterPro" id="IPR018631">
    <property type="entry name" value="AAA-ATPase-like_dom"/>
</dbReference>
<organism evidence="2 3">
    <name type="scientific">Roseburia inulinivorans</name>
    <dbReference type="NCBI Taxonomy" id="360807"/>
    <lineage>
        <taxon>Bacteria</taxon>
        <taxon>Bacillati</taxon>
        <taxon>Bacillota</taxon>
        <taxon>Clostridia</taxon>
        <taxon>Lachnospirales</taxon>
        <taxon>Lachnospiraceae</taxon>
        <taxon>Roseburia</taxon>
    </lineage>
</organism>
<proteinExistence type="predicted"/>
<dbReference type="AlphaFoldDB" id="A0A413TU14"/>
<dbReference type="SUPFAM" id="SSF52540">
    <property type="entry name" value="P-loop containing nucleoside triphosphate hydrolases"/>
    <property type="match status" value="1"/>
</dbReference>
<dbReference type="RefSeq" id="WP_118581541.1">
    <property type="nucleotide sequence ID" value="NZ_CABJFX010000014.1"/>
</dbReference>
<evidence type="ECO:0000259" key="1">
    <source>
        <dbReference type="Pfam" id="PF09820"/>
    </source>
</evidence>
<reference evidence="2 3" key="1">
    <citation type="submission" date="2018-08" db="EMBL/GenBank/DDBJ databases">
        <title>A genome reference for cultivated species of the human gut microbiota.</title>
        <authorList>
            <person name="Zou Y."/>
            <person name="Xue W."/>
            <person name="Luo G."/>
        </authorList>
    </citation>
    <scope>NUCLEOTIDE SEQUENCE [LARGE SCALE GENOMIC DNA]</scope>
    <source>
        <strain evidence="2 3">AM42-1AC</strain>
    </source>
</reference>
<sequence>MNDTLKLPVGIDDFKKIREAGFYYVDKTKLIEQLLQSWGEVTLFTRPRRFGKTLNMSMLKSFFEIGAEKSLFQGLYISEKEKLCAEYMGKYPVIFLSLKGVEGLHFADAQKMLMTIINNEVRRHYYLKTSDKLTVEDRKQFEKMLLNEDVNLVDSLRLLSQLLYLHYDQKVVILIDEYDVPLDKAFKNGYYQEMVSLIRGLFGQALKTNEFLQFAVLTGCLRVSKESIFTGLNNFEINSIVDIEHEEGFGFTDAEVMQMLKYYHCTNRYSDIKEWYDGYHFGNADIYCPWDVINFVKKLLTDSNAKPSAFWINSSGNDLVKLFVDKADQSTKDEIERLVAGESVTKRIRLDLTYDEIENSIDNVWSVLFTTGYLTNIGNPESGVYELVIPNREVHEVFVLQIQEWFQRSVAKEESMPEFSKAILEADAEGLQKQLNVIMSRMISVLDTKAREEQKENFYHGLLLGLLRGSNPDWLIKSNRESGDGYSDILIEPENPDAGIIIEVKHAASIGGLDKACENAMAQIKNRRYDEALRENGRCEILAYGIAFHKKRCRVVCERL</sequence>